<dbReference type="InterPro" id="IPR011330">
    <property type="entry name" value="Glyco_hydro/deAcase_b/a-brl"/>
</dbReference>
<name>A0ABV5WD60_9BACI</name>
<evidence type="ECO:0000313" key="4">
    <source>
        <dbReference type="Proteomes" id="UP001589609"/>
    </source>
</evidence>
<dbReference type="EC" id="3.-.-.-" evidence="3"/>
<dbReference type="Gene3D" id="3.20.20.370">
    <property type="entry name" value="Glycoside hydrolase/deacetylase"/>
    <property type="match status" value="1"/>
</dbReference>
<keyword evidence="4" id="KW-1185">Reference proteome</keyword>
<sequence>MRKQLLLIYFLCVSIVISLFCFSPSARAFPFASPVHTHRERQSSLSPKPLSPEQSRFVKECVNVEIHYPKKVAYLTFDDGPNKYTPHILSILKKEKAKATFFVIGSQVSRYPQTMRLILQHGHYLGLHSMSHNAGKLYNSDPEVLLTEMEQAKNIVASVTGVQTHLVRVPYGSKPYLKQPYRDALANSHFKLWDWTIDTDDWKQTQTASSLVKNVINQNRHNVEVILMHDSAVTVKALPNIIAFLRKSGYELLPYSPDHHVEVNFWNDERF</sequence>
<feature type="signal peptide" evidence="1">
    <location>
        <begin position="1"/>
        <end position="28"/>
    </location>
</feature>
<dbReference type="GO" id="GO:0016787">
    <property type="term" value="F:hydrolase activity"/>
    <property type="evidence" value="ECO:0007669"/>
    <property type="project" value="UniProtKB-KW"/>
</dbReference>
<dbReference type="PANTHER" id="PTHR10587:SF125">
    <property type="entry name" value="POLYSACCHARIDE DEACETYLASE YHEN-RELATED"/>
    <property type="match status" value="1"/>
</dbReference>
<dbReference type="InterPro" id="IPR050248">
    <property type="entry name" value="Polysacc_deacetylase_ArnD"/>
</dbReference>
<evidence type="ECO:0000259" key="2">
    <source>
        <dbReference type="PROSITE" id="PS51677"/>
    </source>
</evidence>
<feature type="domain" description="NodB homology" evidence="2">
    <location>
        <begin position="71"/>
        <end position="253"/>
    </location>
</feature>
<organism evidence="3 4">
    <name type="scientific">Ectobacillus funiculus</name>
    <dbReference type="NCBI Taxonomy" id="137993"/>
    <lineage>
        <taxon>Bacteria</taxon>
        <taxon>Bacillati</taxon>
        <taxon>Bacillota</taxon>
        <taxon>Bacilli</taxon>
        <taxon>Bacillales</taxon>
        <taxon>Bacillaceae</taxon>
        <taxon>Ectobacillus</taxon>
    </lineage>
</organism>
<dbReference type="PANTHER" id="PTHR10587">
    <property type="entry name" value="GLYCOSYL TRANSFERASE-RELATED"/>
    <property type="match status" value="1"/>
</dbReference>
<comment type="caution">
    <text evidence="3">The sequence shown here is derived from an EMBL/GenBank/DDBJ whole genome shotgun (WGS) entry which is preliminary data.</text>
</comment>
<dbReference type="Proteomes" id="UP001589609">
    <property type="component" value="Unassembled WGS sequence"/>
</dbReference>
<protein>
    <submittedName>
        <fullName evidence="3">Polysaccharide deacetylase family protein</fullName>
        <ecNumber evidence="3">3.-.-.-</ecNumber>
    </submittedName>
</protein>
<evidence type="ECO:0000256" key="1">
    <source>
        <dbReference type="SAM" id="SignalP"/>
    </source>
</evidence>
<gene>
    <name evidence="3" type="ORF">ACFFMS_08390</name>
</gene>
<dbReference type="InterPro" id="IPR002509">
    <property type="entry name" value="NODB_dom"/>
</dbReference>
<dbReference type="SUPFAM" id="SSF88713">
    <property type="entry name" value="Glycoside hydrolase/deacetylase"/>
    <property type="match status" value="1"/>
</dbReference>
<dbReference type="RefSeq" id="WP_379948833.1">
    <property type="nucleotide sequence ID" value="NZ_JBHMAF010000034.1"/>
</dbReference>
<accession>A0ABV5WD60</accession>
<keyword evidence="3" id="KW-0378">Hydrolase</keyword>
<feature type="chain" id="PRO_5045101009" evidence="1">
    <location>
        <begin position="29"/>
        <end position="271"/>
    </location>
</feature>
<dbReference type="Pfam" id="PF01522">
    <property type="entry name" value="Polysacc_deac_1"/>
    <property type="match status" value="1"/>
</dbReference>
<keyword evidence="1" id="KW-0732">Signal</keyword>
<proteinExistence type="predicted"/>
<reference evidence="3 4" key="1">
    <citation type="submission" date="2024-09" db="EMBL/GenBank/DDBJ databases">
        <authorList>
            <person name="Sun Q."/>
            <person name="Mori K."/>
        </authorList>
    </citation>
    <scope>NUCLEOTIDE SEQUENCE [LARGE SCALE GENOMIC DNA]</scope>
    <source>
        <strain evidence="3 4">JCM 11201</strain>
    </source>
</reference>
<dbReference type="CDD" id="cd10944">
    <property type="entry name" value="CE4_SmPgdA_like"/>
    <property type="match status" value="1"/>
</dbReference>
<dbReference type="EMBL" id="JBHMAF010000034">
    <property type="protein sequence ID" value="MFB9758537.1"/>
    <property type="molecule type" value="Genomic_DNA"/>
</dbReference>
<dbReference type="PROSITE" id="PS51677">
    <property type="entry name" value="NODB"/>
    <property type="match status" value="1"/>
</dbReference>
<evidence type="ECO:0000313" key="3">
    <source>
        <dbReference type="EMBL" id="MFB9758537.1"/>
    </source>
</evidence>